<protein>
    <submittedName>
        <fullName evidence="1">Uncharacterized protein</fullName>
    </submittedName>
</protein>
<proteinExistence type="predicted"/>
<gene>
    <name evidence="1" type="ORF">NDU88_000995</name>
</gene>
<organism evidence="1 2">
    <name type="scientific">Pleurodeles waltl</name>
    <name type="common">Iberian ribbed newt</name>
    <dbReference type="NCBI Taxonomy" id="8319"/>
    <lineage>
        <taxon>Eukaryota</taxon>
        <taxon>Metazoa</taxon>
        <taxon>Chordata</taxon>
        <taxon>Craniata</taxon>
        <taxon>Vertebrata</taxon>
        <taxon>Euteleostomi</taxon>
        <taxon>Amphibia</taxon>
        <taxon>Batrachia</taxon>
        <taxon>Caudata</taxon>
        <taxon>Salamandroidea</taxon>
        <taxon>Salamandridae</taxon>
        <taxon>Pleurodelinae</taxon>
        <taxon>Pleurodeles</taxon>
    </lineage>
</organism>
<dbReference type="Proteomes" id="UP001066276">
    <property type="component" value="Chromosome 2_2"/>
</dbReference>
<comment type="caution">
    <text evidence="1">The sequence shown here is derived from an EMBL/GenBank/DDBJ whole genome shotgun (WGS) entry which is preliminary data.</text>
</comment>
<dbReference type="EMBL" id="JANPWB010000004">
    <property type="protein sequence ID" value="KAJ1191679.1"/>
    <property type="molecule type" value="Genomic_DNA"/>
</dbReference>
<sequence>MGDRKNAWKLGGGMRSSSGRKTLYRHIMRDKQHLTSFLDFAAGSLRHGQSHLVGDWFDAIVPKGGANAEKVPICKSRRAHQPGDSVIWPRLGARRRALKYSYVLFCM</sequence>
<dbReference type="AlphaFoldDB" id="A0AAV7UUS3"/>
<keyword evidence="2" id="KW-1185">Reference proteome</keyword>
<name>A0AAV7UUS3_PLEWA</name>
<reference evidence="1" key="1">
    <citation type="journal article" date="2022" name="bioRxiv">
        <title>Sequencing and chromosome-scale assembly of the giantPleurodeles waltlgenome.</title>
        <authorList>
            <person name="Brown T."/>
            <person name="Elewa A."/>
            <person name="Iarovenko S."/>
            <person name="Subramanian E."/>
            <person name="Araus A.J."/>
            <person name="Petzold A."/>
            <person name="Susuki M."/>
            <person name="Suzuki K.-i.T."/>
            <person name="Hayashi T."/>
            <person name="Toyoda A."/>
            <person name="Oliveira C."/>
            <person name="Osipova E."/>
            <person name="Leigh N.D."/>
            <person name="Simon A."/>
            <person name="Yun M.H."/>
        </authorList>
    </citation>
    <scope>NUCLEOTIDE SEQUENCE</scope>
    <source>
        <strain evidence="1">20211129_DDA</strain>
        <tissue evidence="1">Liver</tissue>
    </source>
</reference>
<evidence type="ECO:0000313" key="1">
    <source>
        <dbReference type="EMBL" id="KAJ1191679.1"/>
    </source>
</evidence>
<accession>A0AAV7UUS3</accession>
<evidence type="ECO:0000313" key="2">
    <source>
        <dbReference type="Proteomes" id="UP001066276"/>
    </source>
</evidence>